<reference evidence="6 7" key="1">
    <citation type="journal article" date="2015" name="Nature">
        <title>rRNA introns, odd ribosomes, and small enigmatic genomes across a large radiation of phyla.</title>
        <authorList>
            <person name="Brown C.T."/>
            <person name="Hug L.A."/>
            <person name="Thomas B.C."/>
            <person name="Sharon I."/>
            <person name="Castelle C.J."/>
            <person name="Singh A."/>
            <person name="Wilkins M.J."/>
            <person name="Williams K.H."/>
            <person name="Banfield J.F."/>
        </authorList>
    </citation>
    <scope>NUCLEOTIDE SEQUENCE [LARGE SCALE GENOMIC DNA]</scope>
</reference>
<dbReference type="InterPro" id="IPR006145">
    <property type="entry name" value="PsdUridine_synth_RsuA/RluA"/>
</dbReference>
<evidence type="ECO:0000259" key="5">
    <source>
        <dbReference type="Pfam" id="PF00849"/>
    </source>
</evidence>
<dbReference type="AlphaFoldDB" id="A0A0G0MQA3"/>
<dbReference type="InterPro" id="IPR020103">
    <property type="entry name" value="PsdUridine_synth_cat_dom_sf"/>
</dbReference>
<dbReference type="EMBL" id="LBUZ01000003">
    <property type="protein sequence ID" value="KKQ75854.1"/>
    <property type="molecule type" value="Genomic_DNA"/>
</dbReference>
<dbReference type="GO" id="GO:0140098">
    <property type="term" value="F:catalytic activity, acting on RNA"/>
    <property type="evidence" value="ECO:0007669"/>
    <property type="project" value="UniProtKB-ARBA"/>
</dbReference>
<accession>A0A0G0MQA3</accession>
<dbReference type="PANTHER" id="PTHR21600:SF44">
    <property type="entry name" value="RIBOSOMAL LARGE SUBUNIT PSEUDOURIDINE SYNTHASE D"/>
    <property type="match status" value="1"/>
</dbReference>
<dbReference type="PROSITE" id="PS01129">
    <property type="entry name" value="PSI_RLU"/>
    <property type="match status" value="1"/>
</dbReference>
<dbReference type="Proteomes" id="UP000034181">
    <property type="component" value="Unassembled WGS sequence"/>
</dbReference>
<comment type="catalytic activity">
    <reaction evidence="4">
        <text>a uridine in RNA = a pseudouridine in RNA</text>
        <dbReference type="Rhea" id="RHEA:48348"/>
        <dbReference type="Rhea" id="RHEA-COMP:12068"/>
        <dbReference type="Rhea" id="RHEA-COMP:12069"/>
        <dbReference type="ChEBI" id="CHEBI:65314"/>
        <dbReference type="ChEBI" id="CHEBI:65315"/>
    </reaction>
</comment>
<protein>
    <recommendedName>
        <fullName evidence="4">Pseudouridine synthase</fullName>
        <ecNumber evidence="4">5.4.99.-</ecNumber>
    </recommendedName>
</protein>
<name>A0A0G0MQA3_9BACT</name>
<evidence type="ECO:0000256" key="2">
    <source>
        <dbReference type="ARBA" id="ARBA00023235"/>
    </source>
</evidence>
<sequence length="246" mass="28060">MKENLTASNIPQILFEDEYLMVIDKPSGWIVTDAATAKDQKTVQSWIAANLKFNSEAGYSINNLKLYRNGIVHRLDKETSGCLIIAKTSHAFENLQQQFKERKIGKKYIALVHGRIEPKEGTVIAEVGRLPWRRDRFGIVAGGRGSETKYKVLQYFLQFTLVECFPTTGRTHQIRIHLKHIGHPIVSDTFYAGRKTSRADRKWCPRLFLHSSKIIFSHPVSAKKIEVEARLPEDLSSALVNLELEK</sequence>
<evidence type="ECO:0000313" key="6">
    <source>
        <dbReference type="EMBL" id="KKQ75854.1"/>
    </source>
</evidence>
<evidence type="ECO:0000256" key="4">
    <source>
        <dbReference type="RuleBase" id="RU362028"/>
    </source>
</evidence>
<dbReference type="Gene3D" id="3.30.2350.10">
    <property type="entry name" value="Pseudouridine synthase"/>
    <property type="match status" value="1"/>
</dbReference>
<dbReference type="GO" id="GO:0009982">
    <property type="term" value="F:pseudouridine synthase activity"/>
    <property type="evidence" value="ECO:0007669"/>
    <property type="project" value="InterPro"/>
</dbReference>
<dbReference type="InterPro" id="IPR006224">
    <property type="entry name" value="PsdUridine_synth_RluA-like_CS"/>
</dbReference>
<organism evidence="6 7">
    <name type="scientific">Candidatus Woesebacteria bacterium GW2011_GWB1_38_5b</name>
    <dbReference type="NCBI Taxonomy" id="1618569"/>
    <lineage>
        <taxon>Bacteria</taxon>
        <taxon>Candidatus Woeseibacteriota</taxon>
    </lineage>
</organism>
<evidence type="ECO:0000313" key="7">
    <source>
        <dbReference type="Proteomes" id="UP000034181"/>
    </source>
</evidence>
<dbReference type="EC" id="5.4.99.-" evidence="4"/>
<evidence type="ECO:0000256" key="3">
    <source>
        <dbReference type="PIRSR" id="PIRSR606225-1"/>
    </source>
</evidence>
<dbReference type="SUPFAM" id="SSF55120">
    <property type="entry name" value="Pseudouridine synthase"/>
    <property type="match status" value="1"/>
</dbReference>
<proteinExistence type="inferred from homology"/>
<dbReference type="GO" id="GO:0000455">
    <property type="term" value="P:enzyme-directed rRNA pseudouridine synthesis"/>
    <property type="evidence" value="ECO:0007669"/>
    <property type="project" value="TreeGrafter"/>
</dbReference>
<comment type="similarity">
    <text evidence="1 4">Belongs to the pseudouridine synthase RluA family.</text>
</comment>
<dbReference type="GO" id="GO:0003723">
    <property type="term" value="F:RNA binding"/>
    <property type="evidence" value="ECO:0007669"/>
    <property type="project" value="InterPro"/>
</dbReference>
<comment type="function">
    <text evidence="4">Responsible for synthesis of pseudouridine from uracil.</text>
</comment>
<dbReference type="InterPro" id="IPR006225">
    <property type="entry name" value="PsdUridine_synth_RluC/D"/>
</dbReference>
<feature type="domain" description="Pseudouridine synthase RsuA/RluA-like" evidence="5">
    <location>
        <begin position="19"/>
        <end position="180"/>
    </location>
</feature>
<evidence type="ECO:0000256" key="1">
    <source>
        <dbReference type="ARBA" id="ARBA00010876"/>
    </source>
</evidence>
<dbReference type="Pfam" id="PF00849">
    <property type="entry name" value="PseudoU_synth_2"/>
    <property type="match status" value="1"/>
</dbReference>
<gene>
    <name evidence="6" type="ORF">US96_C0003G0012</name>
</gene>
<dbReference type="InterPro" id="IPR050188">
    <property type="entry name" value="RluA_PseudoU_synthase"/>
</dbReference>
<keyword evidence="2 4" id="KW-0413">Isomerase</keyword>
<dbReference type="PANTHER" id="PTHR21600">
    <property type="entry name" value="MITOCHONDRIAL RNA PSEUDOURIDINE SYNTHASE"/>
    <property type="match status" value="1"/>
</dbReference>
<dbReference type="CDD" id="cd02869">
    <property type="entry name" value="PseudoU_synth_RluA_like"/>
    <property type="match status" value="1"/>
</dbReference>
<comment type="caution">
    <text evidence="6">The sequence shown here is derived from an EMBL/GenBank/DDBJ whole genome shotgun (WGS) entry which is preliminary data.</text>
</comment>
<feature type="active site" evidence="3">
    <location>
        <position position="76"/>
    </location>
</feature>
<dbReference type="NCBIfam" id="TIGR00005">
    <property type="entry name" value="rluA_subfam"/>
    <property type="match status" value="1"/>
</dbReference>